<feature type="transmembrane region" description="Helical" evidence="9">
    <location>
        <begin position="70"/>
        <end position="88"/>
    </location>
</feature>
<dbReference type="InterPro" id="IPR006153">
    <property type="entry name" value="Cation/H_exchanger_TM"/>
</dbReference>
<evidence type="ECO:0000313" key="11">
    <source>
        <dbReference type="EMBL" id="PJA91950.1"/>
    </source>
</evidence>
<feature type="transmembrane region" description="Helical" evidence="9">
    <location>
        <begin position="283"/>
        <end position="309"/>
    </location>
</feature>
<dbReference type="GO" id="GO:0015297">
    <property type="term" value="F:antiporter activity"/>
    <property type="evidence" value="ECO:0007669"/>
    <property type="project" value="UniProtKB-KW"/>
</dbReference>
<evidence type="ECO:0000256" key="5">
    <source>
        <dbReference type="ARBA" id="ARBA00022692"/>
    </source>
</evidence>
<feature type="transmembrane region" description="Helical" evidence="9">
    <location>
        <begin position="123"/>
        <end position="148"/>
    </location>
</feature>
<feature type="transmembrane region" description="Helical" evidence="9">
    <location>
        <begin position="241"/>
        <end position="262"/>
    </location>
</feature>
<feature type="domain" description="Cation/H+ exchanger transmembrane" evidence="10">
    <location>
        <begin position="59"/>
        <end position="441"/>
    </location>
</feature>
<dbReference type="Pfam" id="PF00999">
    <property type="entry name" value="Na_H_Exchanger"/>
    <property type="match status" value="1"/>
</dbReference>
<evidence type="ECO:0000256" key="1">
    <source>
        <dbReference type="ARBA" id="ARBA00004651"/>
    </source>
</evidence>
<comment type="subcellular location">
    <subcellularLocation>
        <location evidence="1">Cell membrane</location>
        <topology evidence="1">Multi-pass membrane protein</topology>
    </subcellularLocation>
</comment>
<reference evidence="12" key="1">
    <citation type="submission" date="2017-09" db="EMBL/GenBank/DDBJ databases">
        <title>Depth-based differentiation of microbial function through sediment-hosted aquifers and enrichment of novel symbionts in the deep terrestrial subsurface.</title>
        <authorList>
            <person name="Probst A.J."/>
            <person name="Ladd B."/>
            <person name="Jarett J.K."/>
            <person name="Geller-Mcgrath D.E."/>
            <person name="Sieber C.M.K."/>
            <person name="Emerson J.B."/>
            <person name="Anantharaman K."/>
            <person name="Thomas B.C."/>
            <person name="Malmstrom R."/>
            <person name="Stieglmeier M."/>
            <person name="Klingl A."/>
            <person name="Woyke T."/>
            <person name="Ryan C.M."/>
            <person name="Banfield J.F."/>
        </authorList>
    </citation>
    <scope>NUCLEOTIDE SEQUENCE [LARGE SCALE GENOMIC DNA]</scope>
</reference>
<dbReference type="GO" id="GO:0005886">
    <property type="term" value="C:plasma membrane"/>
    <property type="evidence" value="ECO:0007669"/>
    <property type="project" value="UniProtKB-SubCell"/>
</dbReference>
<dbReference type="PANTHER" id="PTHR32507">
    <property type="entry name" value="NA(+)/H(+) ANTIPORTER 1"/>
    <property type="match status" value="1"/>
</dbReference>
<organism evidence="11 12">
    <name type="scientific">Candidatus Kuenenbacteria bacterium CG_4_9_14_3_um_filter_39_14</name>
    <dbReference type="NCBI Taxonomy" id="1974616"/>
    <lineage>
        <taxon>Bacteria</taxon>
        <taxon>Candidatus Kueneniibacteriota</taxon>
    </lineage>
</organism>
<name>A0A2M7Z8P3_9BACT</name>
<dbReference type="EMBL" id="PFVG01000073">
    <property type="protein sequence ID" value="PJA91950.1"/>
    <property type="molecule type" value="Genomic_DNA"/>
</dbReference>
<feature type="transmembrane region" description="Helical" evidence="9">
    <location>
        <begin position="43"/>
        <end position="63"/>
    </location>
</feature>
<keyword evidence="5 9" id="KW-0812">Transmembrane</keyword>
<feature type="transmembrane region" description="Helical" evidence="9">
    <location>
        <begin position="154"/>
        <end position="178"/>
    </location>
</feature>
<gene>
    <name evidence="11" type="ORF">CO134_02660</name>
</gene>
<keyword evidence="3" id="KW-0050">Antiport</keyword>
<keyword evidence="7" id="KW-0406">Ion transport</keyword>
<feature type="transmembrane region" description="Helical" evidence="9">
    <location>
        <begin position="199"/>
        <end position="221"/>
    </location>
</feature>
<feature type="transmembrane region" description="Helical" evidence="9">
    <location>
        <begin position="329"/>
        <end position="348"/>
    </location>
</feature>
<evidence type="ECO:0000256" key="4">
    <source>
        <dbReference type="ARBA" id="ARBA00022475"/>
    </source>
</evidence>
<evidence type="ECO:0000256" key="3">
    <source>
        <dbReference type="ARBA" id="ARBA00022449"/>
    </source>
</evidence>
<keyword evidence="8 9" id="KW-0472">Membrane</keyword>
<dbReference type="Proteomes" id="UP000229569">
    <property type="component" value="Unassembled WGS sequence"/>
</dbReference>
<dbReference type="AlphaFoldDB" id="A0A2M7Z8P3"/>
<evidence type="ECO:0000313" key="12">
    <source>
        <dbReference type="Proteomes" id="UP000229569"/>
    </source>
</evidence>
<proteinExistence type="predicted"/>
<comment type="caution">
    <text evidence="11">The sequence shown here is derived from an EMBL/GenBank/DDBJ whole genome shotgun (WGS) entry which is preliminary data.</text>
</comment>
<keyword evidence="4" id="KW-1003">Cell membrane</keyword>
<evidence type="ECO:0000256" key="9">
    <source>
        <dbReference type="SAM" id="Phobius"/>
    </source>
</evidence>
<keyword evidence="2" id="KW-0813">Transport</keyword>
<dbReference type="Gene3D" id="1.20.1530.20">
    <property type="match status" value="1"/>
</dbReference>
<accession>A0A2M7Z8P3</accession>
<sequence length="450" mass="49740">MSSEKRGKFFLSYLILAGGLFFVAIFLRIFPQEINQFLASSHRIFYSLLAILFFFSFFINRLAPATKIPAFVWSIFFGIALQPVLAVLEKSGSVITLTIELIAAYILFGGGVEISFRYFKKWVGVIASLSFIGTILTALFFAVSLSWIFNKLNIFVPAAAIALVSAILSSTDPAAIIPSLEQLKFKRPYLKLIAVSESATNDVVGVILTRFILIAITGAVITQKPIQYFFSLAQQGTVFSFFREIVIGLICGFLGFLALHYWAKHSKQKEIQEGTDTALYFSVPLGVFALGGIFGGSGFLGTFLTGLFFEAETHTKKIVDFFENFVQAFGKPIIFLLLGSIVPLEVLFKTSLIGISAAFIFIFIIRPLVVFITLGPWIFQKNSKLNFADLLFLSFIRETGVIPAALIVMIGTTLPYADYLFGIGMWVILLTLLIEPPLTPYIAKKLAVAV</sequence>
<feature type="transmembrane region" description="Helical" evidence="9">
    <location>
        <begin position="355"/>
        <end position="378"/>
    </location>
</feature>
<dbReference type="PANTHER" id="PTHR32507:SF0">
    <property type="entry name" value="NA(+)_H(+) ANTIPORTER 2-RELATED"/>
    <property type="match status" value="1"/>
</dbReference>
<feature type="transmembrane region" description="Helical" evidence="9">
    <location>
        <begin position="390"/>
        <end position="409"/>
    </location>
</feature>
<feature type="transmembrane region" description="Helical" evidence="9">
    <location>
        <begin position="416"/>
        <end position="434"/>
    </location>
</feature>
<feature type="transmembrane region" description="Helical" evidence="9">
    <location>
        <begin position="9"/>
        <end position="31"/>
    </location>
</feature>
<keyword evidence="6 9" id="KW-1133">Transmembrane helix</keyword>
<evidence type="ECO:0000256" key="6">
    <source>
        <dbReference type="ARBA" id="ARBA00022989"/>
    </source>
</evidence>
<evidence type="ECO:0000259" key="10">
    <source>
        <dbReference type="Pfam" id="PF00999"/>
    </source>
</evidence>
<evidence type="ECO:0000256" key="8">
    <source>
        <dbReference type="ARBA" id="ARBA00023136"/>
    </source>
</evidence>
<evidence type="ECO:0000256" key="7">
    <source>
        <dbReference type="ARBA" id="ARBA00023065"/>
    </source>
</evidence>
<protein>
    <recommendedName>
        <fullName evidence="10">Cation/H+ exchanger transmembrane domain-containing protein</fullName>
    </recommendedName>
</protein>
<feature type="transmembrane region" description="Helical" evidence="9">
    <location>
        <begin position="94"/>
        <end position="116"/>
    </location>
</feature>
<evidence type="ECO:0000256" key="2">
    <source>
        <dbReference type="ARBA" id="ARBA00022448"/>
    </source>
</evidence>
<dbReference type="InterPro" id="IPR038770">
    <property type="entry name" value="Na+/solute_symporter_sf"/>
</dbReference>
<dbReference type="GO" id="GO:1902600">
    <property type="term" value="P:proton transmembrane transport"/>
    <property type="evidence" value="ECO:0007669"/>
    <property type="project" value="InterPro"/>
</dbReference>